<evidence type="ECO:0000256" key="1">
    <source>
        <dbReference type="SAM" id="MobiDB-lite"/>
    </source>
</evidence>
<keyword evidence="4" id="KW-1185">Reference proteome</keyword>
<feature type="signal peptide" evidence="2">
    <location>
        <begin position="1"/>
        <end position="20"/>
    </location>
</feature>
<evidence type="ECO:0000313" key="3">
    <source>
        <dbReference type="EMBL" id="MFB9230683.1"/>
    </source>
</evidence>
<gene>
    <name evidence="3" type="ORF">ACFFUT_02640</name>
</gene>
<comment type="caution">
    <text evidence="3">The sequence shown here is derived from an EMBL/GenBank/DDBJ whole genome shotgun (WGS) entry which is preliminary data.</text>
</comment>
<accession>A0ABV5JB64</accession>
<organism evidence="3 4">
    <name type="scientific">Pseudohalocynthiibacter aestuariivivens</name>
    <dbReference type="NCBI Taxonomy" id="1591409"/>
    <lineage>
        <taxon>Bacteria</taxon>
        <taxon>Pseudomonadati</taxon>
        <taxon>Pseudomonadota</taxon>
        <taxon>Alphaproteobacteria</taxon>
        <taxon>Rhodobacterales</taxon>
        <taxon>Paracoccaceae</taxon>
        <taxon>Pseudohalocynthiibacter</taxon>
    </lineage>
</organism>
<feature type="region of interest" description="Disordered" evidence="1">
    <location>
        <begin position="49"/>
        <end position="68"/>
    </location>
</feature>
<name>A0ABV5JB64_9RHOB</name>
<keyword evidence="2" id="KW-0732">Signal</keyword>
<dbReference type="Proteomes" id="UP001589683">
    <property type="component" value="Unassembled WGS sequence"/>
</dbReference>
<evidence type="ECO:0000256" key="2">
    <source>
        <dbReference type="SAM" id="SignalP"/>
    </source>
</evidence>
<proteinExistence type="predicted"/>
<feature type="compositionally biased region" description="Polar residues" evidence="1">
    <location>
        <begin position="49"/>
        <end position="59"/>
    </location>
</feature>
<evidence type="ECO:0000313" key="4">
    <source>
        <dbReference type="Proteomes" id="UP001589683"/>
    </source>
</evidence>
<reference evidence="3 4" key="1">
    <citation type="submission" date="2024-09" db="EMBL/GenBank/DDBJ databases">
        <authorList>
            <person name="Sun Q."/>
            <person name="Mori K."/>
        </authorList>
    </citation>
    <scope>NUCLEOTIDE SEQUENCE [LARGE SCALE GENOMIC DNA]</scope>
    <source>
        <strain evidence="3 4">CECT 8726</strain>
    </source>
</reference>
<feature type="chain" id="PRO_5045808450" evidence="2">
    <location>
        <begin position="21"/>
        <end position="68"/>
    </location>
</feature>
<dbReference type="EMBL" id="JBHMEA010000007">
    <property type="protein sequence ID" value="MFB9230683.1"/>
    <property type="molecule type" value="Genomic_DNA"/>
</dbReference>
<protein>
    <submittedName>
        <fullName evidence="3">Uncharacterized protein</fullName>
    </submittedName>
</protein>
<sequence>MKRITLSTALVLSFAAPALAEDAAEFNLLIASAEKTEKVVQTNHAAMSVSSSGNVNAHSNVFHEPVGR</sequence>
<dbReference type="RefSeq" id="WP_213887429.1">
    <property type="nucleotide sequence ID" value="NZ_JAGFNU010000001.1"/>
</dbReference>